<gene>
    <name evidence="2" type="ORF">SAMN05660324_1220</name>
</gene>
<dbReference type="SMART" id="SM00382">
    <property type="entry name" value="AAA"/>
    <property type="match status" value="1"/>
</dbReference>
<dbReference type="EMBL" id="FNCF01000002">
    <property type="protein sequence ID" value="SDF89844.1"/>
    <property type="molecule type" value="Genomic_DNA"/>
</dbReference>
<dbReference type="GO" id="GO:0016887">
    <property type="term" value="F:ATP hydrolysis activity"/>
    <property type="evidence" value="ECO:0007669"/>
    <property type="project" value="InterPro"/>
</dbReference>
<dbReference type="CDD" id="cd00267">
    <property type="entry name" value="ABC_ATPase"/>
    <property type="match status" value="1"/>
</dbReference>
<evidence type="ECO:0000259" key="1">
    <source>
        <dbReference type="SMART" id="SM00382"/>
    </source>
</evidence>
<dbReference type="Pfam" id="PF13476">
    <property type="entry name" value="AAA_23"/>
    <property type="match status" value="1"/>
</dbReference>
<proteinExistence type="predicted"/>
<dbReference type="AlphaFoldDB" id="A0A1G7PUC0"/>
<keyword evidence="3" id="KW-1185">Reference proteome</keyword>
<dbReference type="SUPFAM" id="SSF52540">
    <property type="entry name" value="P-loop containing nucleoside triphosphate hydrolases"/>
    <property type="match status" value="1"/>
</dbReference>
<dbReference type="InterPro" id="IPR027417">
    <property type="entry name" value="P-loop_NTPase"/>
</dbReference>
<dbReference type="Pfam" id="PF13304">
    <property type="entry name" value="AAA_21"/>
    <property type="match status" value="1"/>
</dbReference>
<dbReference type="Proteomes" id="UP000198863">
    <property type="component" value="Unassembled WGS sequence"/>
</dbReference>
<dbReference type="InterPro" id="IPR038729">
    <property type="entry name" value="Rad50/SbcC_AAA"/>
</dbReference>
<dbReference type="OrthoDB" id="9816534at2"/>
<dbReference type="PANTHER" id="PTHR43581">
    <property type="entry name" value="ATP/GTP PHOSPHATASE"/>
    <property type="match status" value="1"/>
</dbReference>
<protein>
    <submittedName>
        <fullName evidence="2">Predicted ATP-dependent endonuclease of the OLD family, contains P-loop ATPase and TOPRIM domains</fullName>
    </submittedName>
</protein>
<keyword evidence="2" id="KW-0378">Hydrolase</keyword>
<dbReference type="GO" id="GO:0005524">
    <property type="term" value="F:ATP binding"/>
    <property type="evidence" value="ECO:0007669"/>
    <property type="project" value="InterPro"/>
</dbReference>
<dbReference type="GO" id="GO:0004519">
    <property type="term" value="F:endonuclease activity"/>
    <property type="evidence" value="ECO:0007669"/>
    <property type="project" value="UniProtKB-KW"/>
</dbReference>
<feature type="domain" description="AAA+ ATPase" evidence="1">
    <location>
        <begin position="23"/>
        <end position="355"/>
    </location>
</feature>
<keyword evidence="2" id="KW-0540">Nuclease</keyword>
<dbReference type="PANTHER" id="PTHR43581:SF2">
    <property type="entry name" value="EXCINUCLEASE ATPASE SUBUNIT"/>
    <property type="match status" value="1"/>
</dbReference>
<accession>A0A1G7PUC0</accession>
<evidence type="ECO:0000313" key="3">
    <source>
        <dbReference type="Proteomes" id="UP000198863"/>
    </source>
</evidence>
<name>A0A1G7PUC0_9ACTN</name>
<dbReference type="InterPro" id="IPR003593">
    <property type="entry name" value="AAA+_ATPase"/>
</dbReference>
<sequence length="606" mass="64774">MRITKLKTENIGGLHDALLEFPNGRLTAVAGANGTGKSRLLACLMSLWTGSIPSPADRRHASTVTLEVQFSEEELDAIVQYDRQSGWNQGRPPATVEIVKTYYGESGVLNLGPQEHLATFYAFQQQQILSRFPSLNAIYLPAERSLVPTGPGPIDLNQLADDRAQSALANARSSAVGMGQLSDSEFESYARALCVAASLPNDEDGGPDGGEADAWARFRAAVDQLIYPKALGSLTRQNPTDLRIEIPGGSSHGVGDLSSGERQALIIISRVFRASSGYSLMVIDEPDVHLHPALSSRLVSALDLGMQEGGQLIMATHSPAILDGIPPESIIRLTHSGPASTISTESDRLELYRSAGFRASALTQSSMLLVVEGDFDSLVLPKLIPALGAAFIRNSGGRDPVLKTVSALADLEMPILGVIDADVGASPVPTAISSMVHSWDAADLEGVLLSDDEFLQAAIDGALIKPPFATVPALKAELDRLLKDHADESVIEVAVRQLREKTSVLWPSPRGDQARSRLDAMAGTLPQLDPADISEALSAASQELASSPSLWPMVRGKWIASDFVRNVSNFKNSEAFFLAVIARQPVLAALNTLSSKVQQLLDEQTK</sequence>
<reference evidence="3" key="1">
    <citation type="submission" date="2016-10" db="EMBL/GenBank/DDBJ databases">
        <authorList>
            <person name="Varghese N."/>
            <person name="Submissions S."/>
        </authorList>
    </citation>
    <scope>NUCLEOTIDE SEQUENCE [LARGE SCALE GENOMIC DNA]</scope>
    <source>
        <strain evidence="3">DSM 44526</strain>
    </source>
</reference>
<dbReference type="Gene3D" id="3.40.50.300">
    <property type="entry name" value="P-loop containing nucleotide triphosphate hydrolases"/>
    <property type="match status" value="2"/>
</dbReference>
<keyword evidence="2" id="KW-0255">Endonuclease</keyword>
<dbReference type="GO" id="GO:0006302">
    <property type="term" value="P:double-strand break repair"/>
    <property type="evidence" value="ECO:0007669"/>
    <property type="project" value="InterPro"/>
</dbReference>
<dbReference type="InterPro" id="IPR051396">
    <property type="entry name" value="Bact_Antivir_Def_Nuclease"/>
</dbReference>
<dbReference type="InterPro" id="IPR003959">
    <property type="entry name" value="ATPase_AAA_core"/>
</dbReference>
<dbReference type="RefSeq" id="WP_091060078.1">
    <property type="nucleotide sequence ID" value="NZ_FNCF01000002.1"/>
</dbReference>
<organism evidence="2 3">
    <name type="scientific">Klenkia brasiliensis</name>
    <dbReference type="NCBI Taxonomy" id="333142"/>
    <lineage>
        <taxon>Bacteria</taxon>
        <taxon>Bacillati</taxon>
        <taxon>Actinomycetota</taxon>
        <taxon>Actinomycetes</taxon>
        <taxon>Geodermatophilales</taxon>
        <taxon>Geodermatophilaceae</taxon>
        <taxon>Klenkia</taxon>
    </lineage>
</organism>
<evidence type="ECO:0000313" key="2">
    <source>
        <dbReference type="EMBL" id="SDF89844.1"/>
    </source>
</evidence>